<dbReference type="SUPFAM" id="SSF52172">
    <property type="entry name" value="CheY-like"/>
    <property type="match status" value="1"/>
</dbReference>
<dbReference type="InterPro" id="IPR052893">
    <property type="entry name" value="TCS_response_regulator"/>
</dbReference>
<keyword evidence="4" id="KW-1185">Reference proteome</keyword>
<dbReference type="Gene3D" id="3.40.50.2300">
    <property type="match status" value="1"/>
</dbReference>
<evidence type="ECO:0000313" key="3">
    <source>
        <dbReference type="EMBL" id="MFC4453553.1"/>
    </source>
</evidence>
<sequence length="191" mass="20946">MILLSGNLRGVPDAFALSQATLRNIRLNLYLGVCLHHHPDPRRGQRAVFRVRCPAQPGPRRCGHGVVHVTPGPRCRIVSSGEAALARLDASTTARQCPHLILLDRKLPGRSGLTLLQQLTRHPQRCRIPVVILSVSHATCAVLASDQEDASSCLMKPERSKDRIRTLQALSAFWLRAATLVPSRLNGQNSV</sequence>
<dbReference type="Proteomes" id="UP001595939">
    <property type="component" value="Unassembled WGS sequence"/>
</dbReference>
<evidence type="ECO:0000256" key="1">
    <source>
        <dbReference type="PROSITE-ProRule" id="PRU00169"/>
    </source>
</evidence>
<keyword evidence="1" id="KW-0597">Phosphoprotein</keyword>
<feature type="domain" description="Response regulatory" evidence="2">
    <location>
        <begin position="50"/>
        <end position="171"/>
    </location>
</feature>
<dbReference type="PANTHER" id="PTHR44520:SF2">
    <property type="entry name" value="RESPONSE REGULATOR RCP1"/>
    <property type="match status" value="1"/>
</dbReference>
<proteinExistence type="predicted"/>
<dbReference type="PROSITE" id="PS50110">
    <property type="entry name" value="RESPONSE_REGULATORY"/>
    <property type="match status" value="1"/>
</dbReference>
<dbReference type="InterPro" id="IPR011006">
    <property type="entry name" value="CheY-like_superfamily"/>
</dbReference>
<protein>
    <submittedName>
        <fullName evidence="3">Response regulator</fullName>
    </submittedName>
</protein>
<dbReference type="PANTHER" id="PTHR44520">
    <property type="entry name" value="RESPONSE REGULATOR RCP1-RELATED"/>
    <property type="match status" value="1"/>
</dbReference>
<evidence type="ECO:0000313" key="4">
    <source>
        <dbReference type="Proteomes" id="UP001595939"/>
    </source>
</evidence>
<accession>A0ABV8Y6B2</accession>
<reference evidence="4" key="1">
    <citation type="journal article" date="2019" name="Int. J. Syst. Evol. Microbiol.">
        <title>The Global Catalogue of Microorganisms (GCM) 10K type strain sequencing project: providing services to taxonomists for standard genome sequencing and annotation.</title>
        <authorList>
            <consortium name="The Broad Institute Genomics Platform"/>
            <consortium name="The Broad Institute Genome Sequencing Center for Infectious Disease"/>
            <person name="Wu L."/>
            <person name="Ma J."/>
        </authorList>
    </citation>
    <scope>NUCLEOTIDE SEQUENCE [LARGE SCALE GENOMIC DNA]</scope>
    <source>
        <strain evidence="4">CCUG 39970</strain>
    </source>
</reference>
<evidence type="ECO:0000259" key="2">
    <source>
        <dbReference type="PROSITE" id="PS50110"/>
    </source>
</evidence>
<feature type="modified residue" description="4-aspartylphosphate" evidence="1">
    <location>
        <position position="104"/>
    </location>
</feature>
<gene>
    <name evidence="3" type="ORF">ACFO0P_07185</name>
</gene>
<dbReference type="Pfam" id="PF00072">
    <property type="entry name" value="Response_reg"/>
    <property type="match status" value="1"/>
</dbReference>
<comment type="caution">
    <text evidence="3">The sequence shown here is derived from an EMBL/GenBank/DDBJ whole genome shotgun (WGS) entry which is preliminary data.</text>
</comment>
<name>A0ABV8Y6B2_9DEIO</name>
<dbReference type="EMBL" id="JBHSEG010000002">
    <property type="protein sequence ID" value="MFC4453553.1"/>
    <property type="molecule type" value="Genomic_DNA"/>
</dbReference>
<dbReference type="InterPro" id="IPR001789">
    <property type="entry name" value="Sig_transdc_resp-reg_receiver"/>
</dbReference>
<organism evidence="3 4">
    <name type="scientific">Deinococcus sonorensis</name>
    <dbReference type="NCBI Taxonomy" id="309891"/>
    <lineage>
        <taxon>Bacteria</taxon>
        <taxon>Thermotogati</taxon>
        <taxon>Deinococcota</taxon>
        <taxon>Deinococci</taxon>
        <taxon>Deinococcales</taxon>
        <taxon>Deinococcaceae</taxon>
        <taxon>Deinococcus</taxon>
    </lineage>
</organism>